<protein>
    <recommendedName>
        <fullName evidence="4">ATP synthase subunit e, mitochondrial</fullName>
    </recommendedName>
</protein>
<evidence type="ECO:0008006" key="4">
    <source>
        <dbReference type="Google" id="ProtNLM"/>
    </source>
</evidence>
<keyword evidence="1" id="KW-0732">Signal</keyword>
<feature type="chain" id="PRO_5022776660" description="ATP synthase subunit e, mitochondrial" evidence="1">
    <location>
        <begin position="17"/>
        <end position="103"/>
    </location>
</feature>
<sequence length="103" mass="11380">MPQHGWFSLAGAIVYARLMPTGTLPMSANGLRYISVSCAVWGVGTGGGAVSAQCKRSLNKQKEQVENQGRAQMEKEIGQWRRQMPVLVTFLLNKEKKHTTTEC</sequence>
<proteinExistence type="predicted"/>
<evidence type="ECO:0000256" key="1">
    <source>
        <dbReference type="SAM" id="SignalP"/>
    </source>
</evidence>
<dbReference type="AlphaFoldDB" id="A0A5C3KAF2"/>
<evidence type="ECO:0000313" key="2">
    <source>
        <dbReference type="EMBL" id="TFK17039.1"/>
    </source>
</evidence>
<dbReference type="Proteomes" id="UP000307440">
    <property type="component" value="Unassembled WGS sequence"/>
</dbReference>
<reference evidence="2 3" key="1">
    <citation type="journal article" date="2019" name="Nat. Ecol. Evol.">
        <title>Megaphylogeny resolves global patterns of mushroom evolution.</title>
        <authorList>
            <person name="Varga T."/>
            <person name="Krizsan K."/>
            <person name="Foldi C."/>
            <person name="Dima B."/>
            <person name="Sanchez-Garcia M."/>
            <person name="Sanchez-Ramirez S."/>
            <person name="Szollosi G.J."/>
            <person name="Szarkandi J.G."/>
            <person name="Papp V."/>
            <person name="Albert L."/>
            <person name="Andreopoulos W."/>
            <person name="Angelini C."/>
            <person name="Antonin V."/>
            <person name="Barry K.W."/>
            <person name="Bougher N.L."/>
            <person name="Buchanan P."/>
            <person name="Buyck B."/>
            <person name="Bense V."/>
            <person name="Catcheside P."/>
            <person name="Chovatia M."/>
            <person name="Cooper J."/>
            <person name="Damon W."/>
            <person name="Desjardin D."/>
            <person name="Finy P."/>
            <person name="Geml J."/>
            <person name="Haridas S."/>
            <person name="Hughes K."/>
            <person name="Justo A."/>
            <person name="Karasinski D."/>
            <person name="Kautmanova I."/>
            <person name="Kiss B."/>
            <person name="Kocsube S."/>
            <person name="Kotiranta H."/>
            <person name="LaButti K.M."/>
            <person name="Lechner B.E."/>
            <person name="Liimatainen K."/>
            <person name="Lipzen A."/>
            <person name="Lukacs Z."/>
            <person name="Mihaltcheva S."/>
            <person name="Morgado L.N."/>
            <person name="Niskanen T."/>
            <person name="Noordeloos M.E."/>
            <person name="Ohm R.A."/>
            <person name="Ortiz-Santana B."/>
            <person name="Ovrebo C."/>
            <person name="Racz N."/>
            <person name="Riley R."/>
            <person name="Savchenko A."/>
            <person name="Shiryaev A."/>
            <person name="Soop K."/>
            <person name="Spirin V."/>
            <person name="Szebenyi C."/>
            <person name="Tomsovsky M."/>
            <person name="Tulloss R.E."/>
            <person name="Uehling J."/>
            <person name="Grigoriev I.V."/>
            <person name="Vagvolgyi C."/>
            <person name="Papp T."/>
            <person name="Martin F.M."/>
            <person name="Miettinen O."/>
            <person name="Hibbett D.S."/>
            <person name="Nagy L.G."/>
        </authorList>
    </citation>
    <scope>NUCLEOTIDE SEQUENCE [LARGE SCALE GENOMIC DNA]</scope>
    <source>
        <strain evidence="2 3">CBS 121175</strain>
    </source>
</reference>
<accession>A0A5C3KAF2</accession>
<gene>
    <name evidence="2" type="ORF">FA15DRAFT_661740</name>
</gene>
<keyword evidence="3" id="KW-1185">Reference proteome</keyword>
<name>A0A5C3KAF2_COPMA</name>
<feature type="signal peptide" evidence="1">
    <location>
        <begin position="1"/>
        <end position="16"/>
    </location>
</feature>
<organism evidence="2 3">
    <name type="scientific">Coprinopsis marcescibilis</name>
    <name type="common">Agaric fungus</name>
    <name type="synonym">Psathyrella marcescibilis</name>
    <dbReference type="NCBI Taxonomy" id="230819"/>
    <lineage>
        <taxon>Eukaryota</taxon>
        <taxon>Fungi</taxon>
        <taxon>Dikarya</taxon>
        <taxon>Basidiomycota</taxon>
        <taxon>Agaricomycotina</taxon>
        <taxon>Agaricomycetes</taxon>
        <taxon>Agaricomycetidae</taxon>
        <taxon>Agaricales</taxon>
        <taxon>Agaricineae</taxon>
        <taxon>Psathyrellaceae</taxon>
        <taxon>Coprinopsis</taxon>
    </lineage>
</organism>
<dbReference type="EMBL" id="ML210579">
    <property type="protein sequence ID" value="TFK17039.1"/>
    <property type="molecule type" value="Genomic_DNA"/>
</dbReference>
<evidence type="ECO:0000313" key="3">
    <source>
        <dbReference type="Proteomes" id="UP000307440"/>
    </source>
</evidence>